<accession>A0A448IBA2</accession>
<evidence type="ECO:0000313" key="2">
    <source>
        <dbReference type="Proteomes" id="UP000282551"/>
    </source>
</evidence>
<dbReference type="InterPro" id="IPR009100">
    <property type="entry name" value="AcylCoA_DH/oxidase_NM_dom_sf"/>
</dbReference>
<dbReference type="RefSeq" id="WP_235666223.1">
    <property type="nucleotide sequence ID" value="NZ_AP022604.1"/>
</dbReference>
<evidence type="ECO:0000313" key="1">
    <source>
        <dbReference type="EMBL" id="VEG49698.1"/>
    </source>
</evidence>
<dbReference type="EMBL" id="LR134355">
    <property type="protein sequence ID" value="VEG49698.1"/>
    <property type="molecule type" value="Genomic_DNA"/>
</dbReference>
<organism evidence="1 2">
    <name type="scientific">Mycolicibacterium chitae</name>
    <name type="common">Mycobacterium chitae</name>
    <dbReference type="NCBI Taxonomy" id="1792"/>
    <lineage>
        <taxon>Bacteria</taxon>
        <taxon>Bacillati</taxon>
        <taxon>Actinomycetota</taxon>
        <taxon>Actinomycetes</taxon>
        <taxon>Mycobacteriales</taxon>
        <taxon>Mycobacteriaceae</taxon>
        <taxon>Mycolicibacterium</taxon>
    </lineage>
</organism>
<proteinExistence type="predicted"/>
<protein>
    <submittedName>
        <fullName evidence="1">Dehydrogenase</fullName>
    </submittedName>
</protein>
<dbReference type="GO" id="GO:0016627">
    <property type="term" value="F:oxidoreductase activity, acting on the CH-CH group of donors"/>
    <property type="evidence" value="ECO:0007669"/>
    <property type="project" value="InterPro"/>
</dbReference>
<name>A0A448IBA2_MYCCI</name>
<gene>
    <name evidence="1" type="ORF">NCTC10485_04010</name>
</gene>
<dbReference type="Proteomes" id="UP000282551">
    <property type="component" value="Chromosome"/>
</dbReference>
<reference evidence="1 2" key="1">
    <citation type="submission" date="2018-12" db="EMBL/GenBank/DDBJ databases">
        <authorList>
            <consortium name="Pathogen Informatics"/>
        </authorList>
    </citation>
    <scope>NUCLEOTIDE SEQUENCE [LARGE SCALE GENOMIC DNA]</scope>
    <source>
        <strain evidence="1 2">NCTC10485</strain>
    </source>
</reference>
<dbReference type="AlphaFoldDB" id="A0A448IBA2"/>
<sequence>MTAGVVKHWLDSGKLELPLPGSGATAQRWQRLGELAHEDLVAARIAMAHADAVAILDELGGKPVQHAQLWAVWDGADAGDSVTAATTHDGAVTLSGTKQWCPGASFCTHALVAGTHPDGTRGLFAVSLWDTTVRALPSEWANPGMAGSDTRAVRFTNTSAVPVGDPDGYRSRPGFWHRAIGAAACWFGGARAVAEPLYELSASGAADEHALVHLGAVDAALAGAGAVLGASAGQIDADPFDRAGQAELLARRVRAVVADAVDETIDRVGRALGPVQLCRNEIHARRVADLSIYVRQIHPERELAALGALVAPAAPAAPAATTLRFPTRRRVSRPRPA</sequence>
<keyword evidence="2" id="KW-1185">Reference proteome</keyword>
<dbReference type="InterPro" id="IPR046373">
    <property type="entry name" value="Acyl-CoA_Oxase/DH_mid-dom_sf"/>
</dbReference>
<dbReference type="SUPFAM" id="SSF56645">
    <property type="entry name" value="Acyl-CoA dehydrogenase NM domain-like"/>
    <property type="match status" value="1"/>
</dbReference>
<dbReference type="Gene3D" id="2.40.110.10">
    <property type="entry name" value="Butyryl-CoA Dehydrogenase, subunit A, domain 2"/>
    <property type="match status" value="1"/>
</dbReference>